<dbReference type="CDD" id="cd02509">
    <property type="entry name" value="GDP-M1P_Guanylyltransferase"/>
    <property type="match status" value="1"/>
</dbReference>
<keyword evidence="5" id="KW-0547">Nucleotide-binding</keyword>
<dbReference type="GO" id="GO:0009298">
    <property type="term" value="P:GDP-mannose biosynthetic process"/>
    <property type="evidence" value="ECO:0007669"/>
    <property type="project" value="TreeGrafter"/>
</dbReference>
<dbReference type="InterPro" id="IPR006375">
    <property type="entry name" value="Man1P_GuaTrfase/Man6P_Isoase"/>
</dbReference>
<gene>
    <name evidence="12" type="ORF">A3H51_02250</name>
</gene>
<keyword evidence="12" id="KW-0413">Isomerase</keyword>
<dbReference type="InterPro" id="IPR029044">
    <property type="entry name" value="Nucleotide-diphossugar_trans"/>
</dbReference>
<evidence type="ECO:0000256" key="2">
    <source>
        <dbReference type="ARBA" id="ARBA00012387"/>
    </source>
</evidence>
<dbReference type="EMBL" id="MHOJ01000044">
    <property type="protein sequence ID" value="OGZ61330.1"/>
    <property type="molecule type" value="Genomic_DNA"/>
</dbReference>
<dbReference type="CDD" id="cd02213">
    <property type="entry name" value="cupin_PMI_typeII_C"/>
    <property type="match status" value="1"/>
</dbReference>
<dbReference type="NCBIfam" id="TIGR01479">
    <property type="entry name" value="GMP_PMI"/>
    <property type="match status" value="1"/>
</dbReference>
<keyword evidence="4 12" id="KW-0548">Nucleotidyltransferase</keyword>
<dbReference type="Gene3D" id="2.60.120.10">
    <property type="entry name" value="Jelly Rolls"/>
    <property type="match status" value="1"/>
</dbReference>
<feature type="domain" description="Nucleotidyl transferase" evidence="9">
    <location>
        <begin position="3"/>
        <end position="281"/>
    </location>
</feature>
<dbReference type="Pfam" id="PF22640">
    <property type="entry name" value="ManC_GMP_beta-helix"/>
    <property type="match status" value="1"/>
</dbReference>
<proteinExistence type="inferred from homology"/>
<dbReference type="PANTHER" id="PTHR46390:SF1">
    <property type="entry name" value="MANNOSE-1-PHOSPHATE GUANYLYLTRANSFERASE"/>
    <property type="match status" value="1"/>
</dbReference>
<protein>
    <recommendedName>
        <fullName evidence="2">mannose-1-phosphate guanylyltransferase</fullName>
        <ecNumber evidence="2">2.7.7.13</ecNumber>
    </recommendedName>
</protein>
<reference evidence="12 13" key="1">
    <citation type="journal article" date="2016" name="Nat. Commun.">
        <title>Thousands of microbial genomes shed light on interconnected biogeochemical processes in an aquifer system.</title>
        <authorList>
            <person name="Anantharaman K."/>
            <person name="Brown C.T."/>
            <person name="Hug L.A."/>
            <person name="Sharon I."/>
            <person name="Castelle C.J."/>
            <person name="Probst A.J."/>
            <person name="Thomas B.C."/>
            <person name="Singh A."/>
            <person name="Wilkins M.J."/>
            <person name="Karaoz U."/>
            <person name="Brodie E.L."/>
            <person name="Williams K.H."/>
            <person name="Hubbard S.S."/>
            <person name="Banfield J.F."/>
        </authorList>
    </citation>
    <scope>NUCLEOTIDE SEQUENCE [LARGE SCALE GENOMIC DNA]</scope>
</reference>
<dbReference type="EC" id="2.7.7.13" evidence="2"/>
<feature type="domain" description="MannoseP isomerase/GMP-like beta-helix" evidence="11">
    <location>
        <begin position="289"/>
        <end position="343"/>
    </location>
</feature>
<dbReference type="AlphaFoldDB" id="A0A1G2HGD2"/>
<evidence type="ECO:0000256" key="1">
    <source>
        <dbReference type="ARBA" id="ARBA00006115"/>
    </source>
</evidence>
<keyword evidence="3 12" id="KW-0808">Transferase</keyword>
<evidence type="ECO:0000256" key="7">
    <source>
        <dbReference type="ARBA" id="ARBA00047343"/>
    </source>
</evidence>
<comment type="similarity">
    <text evidence="1 8">Belongs to the mannose-6-phosphate isomerase type 2 family.</text>
</comment>
<keyword evidence="6" id="KW-0342">GTP-binding</keyword>
<dbReference type="InterPro" id="IPR005835">
    <property type="entry name" value="NTP_transferase_dom"/>
</dbReference>
<evidence type="ECO:0000256" key="5">
    <source>
        <dbReference type="ARBA" id="ARBA00022741"/>
    </source>
</evidence>
<dbReference type="InterPro" id="IPR001538">
    <property type="entry name" value="Man6P_isomerase-2_C"/>
</dbReference>
<dbReference type="FunFam" id="3.90.550.10:FF:000046">
    <property type="entry name" value="Mannose-1-phosphate guanylyltransferase (GDP)"/>
    <property type="match status" value="1"/>
</dbReference>
<dbReference type="Gene3D" id="3.90.550.10">
    <property type="entry name" value="Spore Coat Polysaccharide Biosynthesis Protein SpsA, Chain A"/>
    <property type="match status" value="1"/>
</dbReference>
<organism evidence="12 13">
    <name type="scientific">Candidatus Spechtbacteria bacterium RIFCSPLOWO2_02_FULL_38_8</name>
    <dbReference type="NCBI Taxonomy" id="1802164"/>
    <lineage>
        <taxon>Bacteria</taxon>
        <taxon>Candidatus Spechtiibacteriota</taxon>
    </lineage>
</organism>
<evidence type="ECO:0000313" key="13">
    <source>
        <dbReference type="Proteomes" id="UP000178509"/>
    </source>
</evidence>
<comment type="caution">
    <text evidence="12">The sequence shown here is derived from an EMBL/GenBank/DDBJ whole genome shotgun (WGS) entry which is preliminary data.</text>
</comment>
<dbReference type="Pfam" id="PF00483">
    <property type="entry name" value="NTP_transferase"/>
    <property type="match status" value="1"/>
</dbReference>
<evidence type="ECO:0000313" key="12">
    <source>
        <dbReference type="EMBL" id="OGZ61330.1"/>
    </source>
</evidence>
<evidence type="ECO:0000256" key="6">
    <source>
        <dbReference type="ARBA" id="ARBA00023134"/>
    </source>
</evidence>
<evidence type="ECO:0000259" key="10">
    <source>
        <dbReference type="Pfam" id="PF01050"/>
    </source>
</evidence>
<dbReference type="SUPFAM" id="SSF53448">
    <property type="entry name" value="Nucleotide-diphospho-sugar transferases"/>
    <property type="match status" value="1"/>
</dbReference>
<dbReference type="GO" id="GO:0004475">
    <property type="term" value="F:mannose-1-phosphate guanylyltransferase (GTP) activity"/>
    <property type="evidence" value="ECO:0007669"/>
    <property type="project" value="UniProtKB-EC"/>
</dbReference>
<evidence type="ECO:0000256" key="8">
    <source>
        <dbReference type="RuleBase" id="RU004190"/>
    </source>
</evidence>
<dbReference type="Proteomes" id="UP000178509">
    <property type="component" value="Unassembled WGS sequence"/>
</dbReference>
<accession>A0A1G2HGD2</accession>
<feature type="domain" description="Mannose-6-phosphate isomerase type II C-terminal" evidence="10">
    <location>
        <begin position="352"/>
        <end position="462"/>
    </location>
</feature>
<evidence type="ECO:0000259" key="11">
    <source>
        <dbReference type="Pfam" id="PF22640"/>
    </source>
</evidence>
<dbReference type="InterPro" id="IPR049577">
    <property type="entry name" value="GMPP_N"/>
</dbReference>
<dbReference type="InterPro" id="IPR054566">
    <property type="entry name" value="ManC/GMP-like_b-helix"/>
</dbReference>
<sequence>MHPVILLGGSGTRLWPLSRSNYPKQFTVFSGEYSLFQETLLRLQTLPNVGRIYLMVSRHNYFICLDQLQALTIDNIELIVEPVARSTAPAITIAATHIQQTQDETHFMLVLPSDHHIKDAQKFNQTVIAAIDSAKNQLILFGIKPNSPAINYGYIEAAGDQLPASVKQFIEKPPIAHATELIKNKNMYWNSGMFCFSVKTFLQEMQRHQPDIIKLATLTLQNVIQQGNTFYADKKIFEKMPDISIDHALMEKTDRAWVYELQSDWSDLGDWKAIYDHAQKDECGNVAIGNVLSLSTTNAYLHSSKQLLTTIGLDNIIAVATKDSVLIANKDRAQDVKTLVELLKTSSYAERVKDDLKVYRPWGSYERLIHTPQFQVKHMIIKPGAKLSLQLHHRRSEHWVVVDGIADVVCGKSTFQMQANESTYIPKHTQHRLSNTQSMPLHLIEVQVGNYLGEDDIERFDDVYGQIDTLVDVH</sequence>
<dbReference type="STRING" id="1802164.A3H51_02250"/>
<evidence type="ECO:0000256" key="3">
    <source>
        <dbReference type="ARBA" id="ARBA00022679"/>
    </source>
</evidence>
<dbReference type="Pfam" id="PF01050">
    <property type="entry name" value="MannoseP_isomer"/>
    <property type="match status" value="1"/>
</dbReference>
<dbReference type="SUPFAM" id="SSF51182">
    <property type="entry name" value="RmlC-like cupins"/>
    <property type="match status" value="1"/>
</dbReference>
<dbReference type="InterPro" id="IPR011051">
    <property type="entry name" value="RmlC_Cupin_sf"/>
</dbReference>
<dbReference type="InterPro" id="IPR051161">
    <property type="entry name" value="Mannose-6P_isomerase_type2"/>
</dbReference>
<evidence type="ECO:0000256" key="4">
    <source>
        <dbReference type="ARBA" id="ARBA00022695"/>
    </source>
</evidence>
<dbReference type="InterPro" id="IPR014710">
    <property type="entry name" value="RmlC-like_jellyroll"/>
</dbReference>
<evidence type="ECO:0000259" key="9">
    <source>
        <dbReference type="Pfam" id="PF00483"/>
    </source>
</evidence>
<comment type="catalytic activity">
    <reaction evidence="7">
        <text>alpha-D-mannose 1-phosphate + GTP + H(+) = GDP-alpha-D-mannose + diphosphate</text>
        <dbReference type="Rhea" id="RHEA:15229"/>
        <dbReference type="ChEBI" id="CHEBI:15378"/>
        <dbReference type="ChEBI" id="CHEBI:33019"/>
        <dbReference type="ChEBI" id="CHEBI:37565"/>
        <dbReference type="ChEBI" id="CHEBI:57527"/>
        <dbReference type="ChEBI" id="CHEBI:58409"/>
        <dbReference type="EC" id="2.7.7.13"/>
    </reaction>
</comment>
<name>A0A1G2HGD2_9BACT</name>
<dbReference type="GO" id="GO:0005525">
    <property type="term" value="F:GTP binding"/>
    <property type="evidence" value="ECO:0007669"/>
    <property type="project" value="UniProtKB-KW"/>
</dbReference>
<dbReference type="PANTHER" id="PTHR46390">
    <property type="entry name" value="MANNOSE-1-PHOSPHATE GUANYLYLTRANSFERASE"/>
    <property type="match status" value="1"/>
</dbReference>
<dbReference type="GO" id="GO:0016853">
    <property type="term" value="F:isomerase activity"/>
    <property type="evidence" value="ECO:0007669"/>
    <property type="project" value="UniProtKB-KW"/>
</dbReference>
<dbReference type="GO" id="GO:0000271">
    <property type="term" value="P:polysaccharide biosynthetic process"/>
    <property type="evidence" value="ECO:0007669"/>
    <property type="project" value="InterPro"/>
</dbReference>
<dbReference type="FunFam" id="2.60.120.10:FF:000032">
    <property type="entry name" value="Mannose-1-phosphate guanylyltransferase/mannose-6-phosphate isomerase"/>
    <property type="match status" value="1"/>
</dbReference>